<dbReference type="EMBL" id="CAJFCV020000001">
    <property type="protein sequence ID" value="CAG9081464.1"/>
    <property type="molecule type" value="Genomic_DNA"/>
</dbReference>
<dbReference type="InterPro" id="IPR019974">
    <property type="entry name" value="XPG_CS"/>
</dbReference>
<dbReference type="SUPFAM" id="SSF47807">
    <property type="entry name" value="5' to 3' exonuclease, C-terminal subdomain"/>
    <property type="match status" value="1"/>
</dbReference>
<evidence type="ECO:0000256" key="2">
    <source>
        <dbReference type="ARBA" id="ARBA00022553"/>
    </source>
</evidence>
<keyword evidence="23" id="KW-1185">Reference proteome</keyword>
<dbReference type="GO" id="GO:0003677">
    <property type="term" value="F:DNA binding"/>
    <property type="evidence" value="ECO:0007669"/>
    <property type="project" value="UniProtKB-UniRule"/>
</dbReference>
<dbReference type="SMR" id="A0A1I7S1I0"/>
<feature type="domain" description="5'-3' exonuclease" evidence="18">
    <location>
        <begin position="29"/>
        <end position="299"/>
    </location>
</feature>
<keyword evidence="10 15" id="KW-0460">Magnesium</keyword>
<evidence type="ECO:0000256" key="1">
    <source>
        <dbReference type="ARBA" id="ARBA00004173"/>
    </source>
</evidence>
<feature type="domain" description="XPG-I" evidence="19">
    <location>
        <begin position="146"/>
        <end position="218"/>
    </location>
</feature>
<dbReference type="AlphaFoldDB" id="A0A1I7S1I0"/>
<dbReference type="SMART" id="SM00279">
    <property type="entry name" value="HhH2"/>
    <property type="match status" value="1"/>
</dbReference>
<comment type="cofactor">
    <cofactor evidence="15">
        <name>Mg(2+)</name>
        <dbReference type="ChEBI" id="CHEBI:18420"/>
    </cofactor>
    <text evidence="15">Binds 2 magnesium ions per subunit. They probably participate in the reaction catalyzed by the enzyme. May bind an additional third magnesium ion after substrate binding.</text>
</comment>
<dbReference type="EC" id="3.1.-.-" evidence="15"/>
<dbReference type="InterPro" id="IPR029060">
    <property type="entry name" value="PIN-like_dom_sf"/>
</dbReference>
<dbReference type="GO" id="GO:0004523">
    <property type="term" value="F:RNA-DNA hybrid ribonuclease activity"/>
    <property type="evidence" value="ECO:0007669"/>
    <property type="project" value="TreeGrafter"/>
</dbReference>
<evidence type="ECO:0000256" key="12">
    <source>
        <dbReference type="ARBA" id="ARBA00023204"/>
    </source>
</evidence>
<dbReference type="CDD" id="cd09867">
    <property type="entry name" value="PIN_FEN1"/>
    <property type="match status" value="1"/>
</dbReference>
<evidence type="ECO:0000256" key="3">
    <source>
        <dbReference type="ARBA" id="ARBA00022705"/>
    </source>
</evidence>
<keyword evidence="6 15" id="KW-0255">Endonuclease</keyword>
<dbReference type="Pfam" id="PF00752">
    <property type="entry name" value="XPG_N"/>
    <property type="match status" value="1"/>
</dbReference>
<dbReference type="InterPro" id="IPR036279">
    <property type="entry name" value="5-3_exonuclease_C_sf"/>
</dbReference>
<dbReference type="FunFam" id="1.10.150.20:FF:000009">
    <property type="entry name" value="Flap endonuclease 1"/>
    <property type="match status" value="1"/>
</dbReference>
<dbReference type="Proteomes" id="UP000582659">
    <property type="component" value="Unassembled WGS sequence"/>
</dbReference>
<dbReference type="CDD" id="cd09907">
    <property type="entry name" value="H3TH_FEN1-Euk"/>
    <property type="match status" value="1"/>
</dbReference>
<dbReference type="PROSITE" id="PS00841">
    <property type="entry name" value="XPG_1"/>
    <property type="match status" value="1"/>
</dbReference>
<evidence type="ECO:0000256" key="8">
    <source>
        <dbReference type="ARBA" id="ARBA00022801"/>
    </source>
</evidence>
<keyword evidence="9 15" id="KW-0269">Exonuclease</keyword>
<evidence type="ECO:0000313" key="22">
    <source>
        <dbReference type="Proteomes" id="UP000095284"/>
    </source>
</evidence>
<comment type="function">
    <text evidence="15">Structure-specific nuclease with 5'-flap endonuclease and 5'-3' exonuclease activities involved in DNA replication and repair. During DNA replication, cleaves the 5'-overhanging flap structure that is generated by displacement synthesis when DNA polymerase encounters the 5'-end of a downstream Okazaki fragment. It enters the flap from the 5'-end and then tracks to cleave the flap base, leaving a nick for ligation. Also involved in the long patch base excision repair (LP-BER) pathway, by cleaving within the apurinic/apyrimidinic (AP) site-terminated flap. Acts as a genome stabilization factor that prevents flaps from equilibrating into structures that lead to duplications and deletions. Also possesses 5'-3' exonuclease activity on nicked or gapped double-stranded DNA, and exhibits RNase H activity. Also involved in replication and repair of rDNA and in repairing mitochondrial DNA.</text>
</comment>
<sequence length="380" mass="43525">MGIKDLNKVITENAEKGTKEAEIKAFLGRKVAVDASMSLYQFLIAIRQDNSQLTNEQGETTSHLNGMFYRTIRMMENGIKPVYVFDGKPPELKSGELEKRTERRDEAQKQLDEALEKQDTEMIEKFQRRLVKVTKEQNEQCKRLLRAMGVPVVEAPCEAEAQCAELAKKGKVYATATEDMDALTFGSTVLLRHLTFSEAKKIPIKEYNLSRILECLELTNEQFIDLCILLGCDYCPSIKGIGPKKAYEYIKTYGTIENLLENLDTKKYPPPEDWKFAEARQLFLSPDVIDGDTVNLVWKDHDEDEIIKIMCTKNQFNEDRIRSALDRLKKTRVTAQQVRIDSFFTSLGQKTSEPSAKKRKEAEEKNKAIKKKGGVYKKKK</sequence>
<evidence type="ECO:0000256" key="13">
    <source>
        <dbReference type="ARBA" id="ARBA00023242"/>
    </source>
</evidence>
<feature type="coiled-coil region" evidence="16">
    <location>
        <begin position="97"/>
        <end position="124"/>
    </location>
</feature>
<dbReference type="GO" id="GO:0000287">
    <property type="term" value="F:magnesium ion binding"/>
    <property type="evidence" value="ECO:0007669"/>
    <property type="project" value="UniProtKB-UniRule"/>
</dbReference>
<evidence type="ECO:0000256" key="10">
    <source>
        <dbReference type="ARBA" id="ARBA00022842"/>
    </source>
</evidence>
<dbReference type="SUPFAM" id="SSF88723">
    <property type="entry name" value="PIN domain-like"/>
    <property type="match status" value="1"/>
</dbReference>
<protein>
    <recommendedName>
        <fullName evidence="15">Flap endonuclease 1</fullName>
        <shortName evidence="15">FEN-1</shortName>
        <ecNumber evidence="15">3.1.-.-</ecNumber>
    </recommendedName>
    <alternativeName>
        <fullName evidence="15">Flap structure-specific endonuclease 1</fullName>
    </alternativeName>
</protein>
<dbReference type="EMBL" id="CAJFDI010000001">
    <property type="protein sequence ID" value="CAD5208430.1"/>
    <property type="molecule type" value="Genomic_DNA"/>
</dbReference>
<evidence type="ECO:0000256" key="14">
    <source>
        <dbReference type="ARBA" id="ARBA00034726"/>
    </source>
</evidence>
<dbReference type="Proteomes" id="UP000095284">
    <property type="component" value="Unplaced"/>
</dbReference>
<dbReference type="GO" id="GO:0043137">
    <property type="term" value="P:DNA replication, removal of RNA primer"/>
    <property type="evidence" value="ECO:0007669"/>
    <property type="project" value="UniProtKB-UniRule"/>
</dbReference>
<evidence type="ECO:0000256" key="7">
    <source>
        <dbReference type="ARBA" id="ARBA00022763"/>
    </source>
</evidence>
<dbReference type="PRINTS" id="PR00853">
    <property type="entry name" value="XPGRADSUPER"/>
</dbReference>
<dbReference type="GO" id="GO:0006284">
    <property type="term" value="P:base-excision repair"/>
    <property type="evidence" value="ECO:0007669"/>
    <property type="project" value="UniProtKB-UniRule"/>
</dbReference>
<evidence type="ECO:0000259" key="18">
    <source>
        <dbReference type="SMART" id="SM00475"/>
    </source>
</evidence>
<keyword evidence="16" id="KW-0175">Coiled coil</keyword>
<dbReference type="SMART" id="SM00475">
    <property type="entry name" value="53EXOc"/>
    <property type="match status" value="1"/>
</dbReference>
<keyword evidence="4 15" id="KW-0540">Nuclease</keyword>
<keyword evidence="11 15" id="KW-0496">Mitochondrion</keyword>
<dbReference type="GO" id="GO:0005730">
    <property type="term" value="C:nucleolus"/>
    <property type="evidence" value="ECO:0007669"/>
    <property type="project" value="UniProtKB-SubCell"/>
</dbReference>
<feature type="domain" description="XPG N-terminal" evidence="20">
    <location>
        <begin position="1"/>
        <end position="107"/>
    </location>
</feature>
<dbReference type="OrthoDB" id="1937206at2759"/>
<dbReference type="SMART" id="SM00485">
    <property type="entry name" value="XPGN"/>
    <property type="match status" value="1"/>
</dbReference>
<feature type="region of interest" description="Disordered" evidence="17">
    <location>
        <begin position="348"/>
        <end position="380"/>
    </location>
</feature>
<dbReference type="InterPro" id="IPR006084">
    <property type="entry name" value="XPG/Rad2"/>
</dbReference>
<evidence type="ECO:0000256" key="15">
    <source>
        <dbReference type="HAMAP-Rule" id="MF_03140"/>
    </source>
</evidence>
<dbReference type="InterPro" id="IPR008918">
    <property type="entry name" value="HhH2"/>
</dbReference>
<dbReference type="PANTHER" id="PTHR11081">
    <property type="entry name" value="FLAP ENDONUCLEASE FAMILY MEMBER"/>
    <property type="match status" value="1"/>
</dbReference>
<dbReference type="GO" id="GO:0017108">
    <property type="term" value="F:5'-flap endonuclease activity"/>
    <property type="evidence" value="ECO:0007669"/>
    <property type="project" value="UniProtKB-UniRule"/>
</dbReference>
<keyword evidence="8 15" id="KW-0378">Hydrolase</keyword>
<evidence type="ECO:0000256" key="16">
    <source>
        <dbReference type="SAM" id="Coils"/>
    </source>
</evidence>
<comment type="similarity">
    <text evidence="14 15">Belongs to the XPG/RAD2 endonuclease family. FEN1 subfamily.</text>
</comment>
<dbReference type="eggNOG" id="KOG2519">
    <property type="taxonomic scope" value="Eukaryota"/>
</dbReference>
<keyword evidence="3 15" id="KW-0235">DNA replication</keyword>
<evidence type="ECO:0000313" key="24">
    <source>
        <dbReference type="WBParaSite" id="BXY_0685700.1"/>
    </source>
</evidence>
<dbReference type="Gene3D" id="1.10.150.20">
    <property type="entry name" value="5' to 3' exonuclease, C-terminal subdomain"/>
    <property type="match status" value="1"/>
</dbReference>
<dbReference type="GO" id="GO:0008409">
    <property type="term" value="F:5'-3' exonuclease activity"/>
    <property type="evidence" value="ECO:0007669"/>
    <property type="project" value="UniProtKB-UniRule"/>
</dbReference>
<keyword evidence="7 15" id="KW-0227">DNA damage</keyword>
<keyword evidence="2 15" id="KW-0597">Phosphoprotein</keyword>
<dbReference type="FunFam" id="3.40.50.1010:FF:000003">
    <property type="entry name" value="Flap endonuclease 1"/>
    <property type="match status" value="1"/>
</dbReference>
<feature type="compositionally biased region" description="Basic residues" evidence="17">
    <location>
        <begin position="368"/>
        <end position="380"/>
    </location>
</feature>
<keyword evidence="13 15" id="KW-0539">Nucleus</keyword>
<dbReference type="SMART" id="SM00484">
    <property type="entry name" value="XPGI"/>
    <property type="match status" value="1"/>
</dbReference>
<evidence type="ECO:0000256" key="11">
    <source>
        <dbReference type="ARBA" id="ARBA00023128"/>
    </source>
</evidence>
<dbReference type="InterPro" id="IPR006085">
    <property type="entry name" value="XPG_DNA_repair_N"/>
</dbReference>
<dbReference type="Proteomes" id="UP000659654">
    <property type="component" value="Unassembled WGS sequence"/>
</dbReference>
<reference evidence="24" key="1">
    <citation type="submission" date="2016-11" db="UniProtKB">
        <authorList>
            <consortium name="WormBaseParasite"/>
        </authorList>
    </citation>
    <scope>IDENTIFICATION</scope>
</reference>
<dbReference type="GO" id="GO:0030145">
    <property type="term" value="F:manganese ion binding"/>
    <property type="evidence" value="ECO:0007669"/>
    <property type="project" value="TreeGrafter"/>
</dbReference>
<dbReference type="PANTHER" id="PTHR11081:SF9">
    <property type="entry name" value="FLAP ENDONUCLEASE 1"/>
    <property type="match status" value="1"/>
</dbReference>
<evidence type="ECO:0000256" key="6">
    <source>
        <dbReference type="ARBA" id="ARBA00022759"/>
    </source>
</evidence>
<evidence type="ECO:0000256" key="4">
    <source>
        <dbReference type="ARBA" id="ARBA00022722"/>
    </source>
</evidence>
<evidence type="ECO:0000259" key="19">
    <source>
        <dbReference type="SMART" id="SM00484"/>
    </source>
</evidence>
<dbReference type="InterPro" id="IPR023426">
    <property type="entry name" value="Flap_endonuc"/>
</dbReference>
<name>A0A1I7S1I0_BURXY</name>
<dbReference type="HAMAP" id="MF_00614">
    <property type="entry name" value="Fen"/>
    <property type="match status" value="1"/>
</dbReference>
<keyword evidence="12 15" id="KW-0234">DNA repair</keyword>
<evidence type="ECO:0000259" key="20">
    <source>
        <dbReference type="SMART" id="SM00485"/>
    </source>
</evidence>
<keyword evidence="5 15" id="KW-0479">Metal-binding</keyword>
<evidence type="ECO:0000313" key="23">
    <source>
        <dbReference type="Proteomes" id="UP000659654"/>
    </source>
</evidence>
<dbReference type="GO" id="GO:0005739">
    <property type="term" value="C:mitochondrion"/>
    <property type="evidence" value="ECO:0007669"/>
    <property type="project" value="UniProtKB-SubCell"/>
</dbReference>
<reference evidence="21" key="2">
    <citation type="submission" date="2020-09" db="EMBL/GenBank/DDBJ databases">
        <authorList>
            <person name="Kikuchi T."/>
        </authorList>
    </citation>
    <scope>NUCLEOTIDE SEQUENCE</scope>
    <source>
        <strain evidence="21">Ka4C1</strain>
    </source>
</reference>
<gene>
    <name evidence="21" type="ORF">BXYJ_LOCUS666</name>
</gene>
<dbReference type="GO" id="GO:0005654">
    <property type="term" value="C:nucleoplasm"/>
    <property type="evidence" value="ECO:0007669"/>
    <property type="project" value="UniProtKB-SubCell"/>
</dbReference>
<dbReference type="InterPro" id="IPR006086">
    <property type="entry name" value="XPG-I_dom"/>
</dbReference>
<evidence type="ECO:0000313" key="21">
    <source>
        <dbReference type="EMBL" id="CAD5208430.1"/>
    </source>
</evidence>
<proteinExistence type="inferred from homology"/>
<organism evidence="22 24">
    <name type="scientific">Bursaphelenchus xylophilus</name>
    <name type="common">Pinewood nematode worm</name>
    <name type="synonym">Aphelenchoides xylophilus</name>
    <dbReference type="NCBI Taxonomy" id="6326"/>
    <lineage>
        <taxon>Eukaryota</taxon>
        <taxon>Metazoa</taxon>
        <taxon>Ecdysozoa</taxon>
        <taxon>Nematoda</taxon>
        <taxon>Chromadorea</taxon>
        <taxon>Rhabditida</taxon>
        <taxon>Tylenchina</taxon>
        <taxon>Tylenchomorpha</taxon>
        <taxon>Aphelenchoidea</taxon>
        <taxon>Aphelenchoididae</taxon>
        <taxon>Bursaphelenchus</taxon>
    </lineage>
</organism>
<dbReference type="WBParaSite" id="BXY_0685700.1">
    <property type="protein sequence ID" value="BXY_0685700.1"/>
    <property type="gene ID" value="BXY_0685700"/>
</dbReference>
<dbReference type="Pfam" id="PF00867">
    <property type="entry name" value="XPG_I"/>
    <property type="match status" value="1"/>
</dbReference>
<dbReference type="PROSITE" id="PS00842">
    <property type="entry name" value="XPG_2"/>
    <property type="match status" value="1"/>
</dbReference>
<evidence type="ECO:0000256" key="17">
    <source>
        <dbReference type="SAM" id="MobiDB-lite"/>
    </source>
</evidence>
<dbReference type="InterPro" id="IPR002421">
    <property type="entry name" value="5-3_exonuclease"/>
</dbReference>
<accession>A0A1I7S1I0</accession>
<comment type="subcellular location">
    <subcellularLocation>
        <location evidence="1 15">Mitochondrion</location>
    </subcellularLocation>
    <subcellularLocation>
        <location evidence="15">Nucleus</location>
        <location evidence="15">Nucleolus</location>
    </subcellularLocation>
    <subcellularLocation>
        <location evidence="15">Nucleus</location>
        <location evidence="15">Nucleoplasm</location>
    </subcellularLocation>
    <text evidence="15">Resides mostly in the nucleoli and relocalizes to the nucleoplasm upon DNA damage.</text>
</comment>
<evidence type="ECO:0000256" key="9">
    <source>
        <dbReference type="ARBA" id="ARBA00022839"/>
    </source>
</evidence>
<dbReference type="Gene3D" id="3.40.50.1010">
    <property type="entry name" value="5'-nuclease"/>
    <property type="match status" value="1"/>
</dbReference>
<evidence type="ECO:0000256" key="5">
    <source>
        <dbReference type="ARBA" id="ARBA00022723"/>
    </source>
</evidence>